<accession>S8DZU1</accession>
<dbReference type="AlphaFoldDB" id="S8DZU1"/>
<feature type="coiled-coil region" evidence="1">
    <location>
        <begin position="26"/>
        <end position="60"/>
    </location>
</feature>
<dbReference type="EMBL" id="KE504186">
    <property type="protein sequence ID" value="EPS96643.1"/>
    <property type="molecule type" value="Genomic_DNA"/>
</dbReference>
<protein>
    <submittedName>
        <fullName evidence="2">Uncharacterized protein</fullName>
    </submittedName>
</protein>
<keyword evidence="3" id="KW-1185">Reference proteome</keyword>
<evidence type="ECO:0000256" key="1">
    <source>
        <dbReference type="SAM" id="Coils"/>
    </source>
</evidence>
<keyword evidence="1" id="KW-0175">Coiled coil</keyword>
<evidence type="ECO:0000313" key="2">
    <source>
        <dbReference type="EMBL" id="EPS96643.1"/>
    </source>
</evidence>
<sequence length="146" mass="16838">VEKDVSGLIDRLVQDQVKELLPEHVKPELIEELERHKRELADVERDLHNSESRRINAQIRTSGLGDQLAVVLRHDGTKSPHFPKDLQSLLGMDDRTVKALMHEYRLVNASESRERNVNCLMQHFGISYQLVRSPVVSPRARIHHQS</sequence>
<organism evidence="2 3">
    <name type="scientific">Fomitopsis schrenkii</name>
    <name type="common">Brown rot fungus</name>
    <dbReference type="NCBI Taxonomy" id="2126942"/>
    <lineage>
        <taxon>Eukaryota</taxon>
        <taxon>Fungi</taxon>
        <taxon>Dikarya</taxon>
        <taxon>Basidiomycota</taxon>
        <taxon>Agaricomycotina</taxon>
        <taxon>Agaricomycetes</taxon>
        <taxon>Polyporales</taxon>
        <taxon>Fomitopsis</taxon>
    </lineage>
</organism>
<reference evidence="2 3" key="1">
    <citation type="journal article" date="2012" name="Science">
        <title>The Paleozoic origin of enzymatic lignin decomposition reconstructed from 31 fungal genomes.</title>
        <authorList>
            <person name="Floudas D."/>
            <person name="Binder M."/>
            <person name="Riley R."/>
            <person name="Barry K."/>
            <person name="Blanchette R.A."/>
            <person name="Henrissat B."/>
            <person name="Martinez A.T."/>
            <person name="Otillar R."/>
            <person name="Spatafora J.W."/>
            <person name="Yadav J.S."/>
            <person name="Aerts A."/>
            <person name="Benoit I."/>
            <person name="Boyd A."/>
            <person name="Carlson A."/>
            <person name="Copeland A."/>
            <person name="Coutinho P.M."/>
            <person name="de Vries R.P."/>
            <person name="Ferreira P."/>
            <person name="Findley K."/>
            <person name="Foster B."/>
            <person name="Gaskell J."/>
            <person name="Glotzer D."/>
            <person name="Gorecki P."/>
            <person name="Heitman J."/>
            <person name="Hesse C."/>
            <person name="Hori C."/>
            <person name="Igarashi K."/>
            <person name="Jurgens J.A."/>
            <person name="Kallen N."/>
            <person name="Kersten P."/>
            <person name="Kohler A."/>
            <person name="Kuees U."/>
            <person name="Kumar T.K.A."/>
            <person name="Kuo A."/>
            <person name="LaButti K."/>
            <person name="Larrondo L.F."/>
            <person name="Lindquist E."/>
            <person name="Ling A."/>
            <person name="Lombard V."/>
            <person name="Lucas S."/>
            <person name="Lundell T."/>
            <person name="Martin R."/>
            <person name="McLaughlin D.J."/>
            <person name="Morgenstern I."/>
            <person name="Morin E."/>
            <person name="Murat C."/>
            <person name="Nagy L.G."/>
            <person name="Nolan M."/>
            <person name="Ohm R.A."/>
            <person name="Patyshakuliyeva A."/>
            <person name="Rokas A."/>
            <person name="Ruiz-Duenas F.J."/>
            <person name="Sabat G."/>
            <person name="Salamov A."/>
            <person name="Samejima M."/>
            <person name="Schmutz J."/>
            <person name="Slot J.C."/>
            <person name="St John F."/>
            <person name="Stenlid J."/>
            <person name="Sun H."/>
            <person name="Sun S."/>
            <person name="Syed K."/>
            <person name="Tsang A."/>
            <person name="Wiebenga A."/>
            <person name="Young D."/>
            <person name="Pisabarro A."/>
            <person name="Eastwood D.C."/>
            <person name="Martin F."/>
            <person name="Cullen D."/>
            <person name="Grigoriev I.V."/>
            <person name="Hibbett D.S."/>
        </authorList>
    </citation>
    <scope>NUCLEOTIDE SEQUENCE</scope>
    <source>
        <strain evidence="3">FP-58527</strain>
    </source>
</reference>
<gene>
    <name evidence="2" type="ORF">FOMPIDRAFT_52894</name>
</gene>
<feature type="non-terminal residue" evidence="2">
    <location>
        <position position="1"/>
    </location>
</feature>
<dbReference type="Proteomes" id="UP000015241">
    <property type="component" value="Unassembled WGS sequence"/>
</dbReference>
<dbReference type="eggNOG" id="ENOG502RC8K">
    <property type="taxonomic scope" value="Eukaryota"/>
</dbReference>
<evidence type="ECO:0000313" key="3">
    <source>
        <dbReference type="Proteomes" id="UP000015241"/>
    </source>
</evidence>
<dbReference type="HOGENOM" id="CLU_142624_0_0_1"/>
<dbReference type="InParanoid" id="S8DZU1"/>
<dbReference type="OrthoDB" id="3235759at2759"/>
<proteinExistence type="predicted"/>
<name>S8DZU1_FOMSC</name>